<feature type="transmembrane region" description="Helical" evidence="1">
    <location>
        <begin position="6"/>
        <end position="24"/>
    </location>
</feature>
<keyword evidence="1" id="KW-0812">Transmembrane</keyword>
<dbReference type="EMBL" id="MT880225">
    <property type="protein sequence ID" value="QPO06180.1"/>
    <property type="molecule type" value="Genomic_DNA"/>
</dbReference>
<accession>A0A7T1K7M6</accession>
<gene>
    <name evidence="2" type="primary">nad4l</name>
</gene>
<keyword evidence="1" id="KW-0472">Membrane</keyword>
<organism evidence="2">
    <name type="scientific">Aleyrodes shizuokensis</name>
    <dbReference type="NCBI Taxonomy" id="860392"/>
    <lineage>
        <taxon>Eukaryota</taxon>
        <taxon>Metazoa</taxon>
        <taxon>Ecdysozoa</taxon>
        <taxon>Arthropoda</taxon>
        <taxon>Hexapoda</taxon>
        <taxon>Insecta</taxon>
        <taxon>Pterygota</taxon>
        <taxon>Neoptera</taxon>
        <taxon>Paraneoptera</taxon>
        <taxon>Hemiptera</taxon>
        <taxon>Sternorrhyncha</taxon>
        <taxon>Aleyrodoidea</taxon>
        <taxon>Aleyrodidae</taxon>
        <taxon>Aleyrodinae</taxon>
        <taxon>Aleyrodes</taxon>
    </lineage>
</organism>
<feature type="transmembrane region" description="Helical" evidence="1">
    <location>
        <begin position="31"/>
        <end position="53"/>
    </location>
</feature>
<dbReference type="Gene3D" id="1.10.287.3510">
    <property type="match status" value="1"/>
</dbReference>
<evidence type="ECO:0000313" key="2">
    <source>
        <dbReference type="EMBL" id="QPO06180.1"/>
    </source>
</evidence>
<dbReference type="AlphaFoldDB" id="A0A7T1K7M6"/>
<sequence length="98" mass="11668">MMNLEEVKIMILYYSILFTLYMFLKNHIINNLIIIEYLIILTILIMFNMLMIMKMENFLILYLLITAISESIIGLSMLISMIRTHSNDFMKSLSVMKF</sequence>
<evidence type="ECO:0000256" key="1">
    <source>
        <dbReference type="SAM" id="Phobius"/>
    </source>
</evidence>
<name>A0A7T1K7M6_9HEMI</name>
<geneLocation type="mitochondrion" evidence="2"/>
<keyword evidence="2" id="KW-0496">Mitochondrion</keyword>
<proteinExistence type="predicted"/>
<reference evidence="2" key="1">
    <citation type="submission" date="2020-08" db="EMBL/GenBank/DDBJ databases">
        <authorList>
            <person name="Lei T."/>
        </authorList>
    </citation>
    <scope>NUCLEOTIDE SEQUENCE</scope>
</reference>
<feature type="transmembrane region" description="Helical" evidence="1">
    <location>
        <begin position="59"/>
        <end position="82"/>
    </location>
</feature>
<keyword evidence="1" id="KW-1133">Transmembrane helix</keyword>
<protein>
    <submittedName>
        <fullName evidence="2">NADH dehydrogenase subunit 4L</fullName>
    </submittedName>
</protein>